<keyword evidence="14" id="KW-1185">Reference proteome</keyword>
<evidence type="ECO:0000256" key="6">
    <source>
        <dbReference type="ARBA" id="ARBA00022801"/>
    </source>
</evidence>
<evidence type="ECO:0000256" key="3">
    <source>
        <dbReference type="ARBA" id="ARBA00007931"/>
    </source>
</evidence>
<evidence type="ECO:0000256" key="1">
    <source>
        <dbReference type="ARBA" id="ARBA00001947"/>
    </source>
</evidence>
<evidence type="ECO:0000256" key="10">
    <source>
        <dbReference type="ARBA" id="ARBA00023136"/>
    </source>
</evidence>
<evidence type="ECO:0000256" key="2">
    <source>
        <dbReference type="ARBA" id="ARBA00004141"/>
    </source>
</evidence>
<dbReference type="RefSeq" id="WP_338736862.1">
    <property type="nucleotide sequence ID" value="NZ_CP146612.1"/>
</dbReference>
<feature type="domain" description="Peptidase M50" evidence="12">
    <location>
        <begin position="7"/>
        <end position="332"/>
    </location>
</feature>
<keyword evidence="8 11" id="KW-1133">Transmembrane helix</keyword>
<name>A0ABZ2J1E4_9CHLR</name>
<evidence type="ECO:0000256" key="7">
    <source>
        <dbReference type="ARBA" id="ARBA00022833"/>
    </source>
</evidence>
<dbReference type="EMBL" id="CP146612">
    <property type="protein sequence ID" value="WWX24745.1"/>
    <property type="molecule type" value="Genomic_DNA"/>
</dbReference>
<evidence type="ECO:0000256" key="9">
    <source>
        <dbReference type="ARBA" id="ARBA00023049"/>
    </source>
</evidence>
<evidence type="ECO:0000313" key="14">
    <source>
        <dbReference type="Proteomes" id="UP001375370"/>
    </source>
</evidence>
<dbReference type="CDD" id="cd06163">
    <property type="entry name" value="S2P-M50_PDZ_RseP-like"/>
    <property type="match status" value="1"/>
</dbReference>
<dbReference type="InterPro" id="IPR004387">
    <property type="entry name" value="Pept_M50_Zn"/>
</dbReference>
<evidence type="ECO:0000259" key="12">
    <source>
        <dbReference type="Pfam" id="PF02163"/>
    </source>
</evidence>
<dbReference type="GO" id="GO:0008233">
    <property type="term" value="F:peptidase activity"/>
    <property type="evidence" value="ECO:0007669"/>
    <property type="project" value="UniProtKB-KW"/>
</dbReference>
<comment type="cofactor">
    <cofactor evidence="1">
        <name>Zn(2+)</name>
        <dbReference type="ChEBI" id="CHEBI:29105"/>
    </cofactor>
</comment>
<keyword evidence="5 11" id="KW-0812">Transmembrane</keyword>
<dbReference type="Proteomes" id="UP001375370">
    <property type="component" value="Chromosome"/>
</dbReference>
<evidence type="ECO:0000256" key="11">
    <source>
        <dbReference type="SAM" id="Phobius"/>
    </source>
</evidence>
<reference evidence="13 14" key="1">
    <citation type="submission" date="2024-03" db="EMBL/GenBank/DDBJ databases">
        <title>A Dehalogenimonas Isolated from Estuarine Sediments Dihaloeliminates Chlorinated Alkanes.</title>
        <authorList>
            <person name="Yang Y."/>
            <person name="Wang H."/>
        </authorList>
    </citation>
    <scope>NUCLEOTIDE SEQUENCE [LARGE SCALE GENOMIC DNA]</scope>
    <source>
        <strain evidence="13 14">W</strain>
    </source>
</reference>
<keyword evidence="7" id="KW-0862">Zinc</keyword>
<dbReference type="GO" id="GO:0006508">
    <property type="term" value="P:proteolysis"/>
    <property type="evidence" value="ECO:0007669"/>
    <property type="project" value="UniProtKB-KW"/>
</dbReference>
<keyword evidence="9" id="KW-0482">Metalloprotease</keyword>
<dbReference type="SUPFAM" id="SSF50156">
    <property type="entry name" value="PDZ domain-like"/>
    <property type="match status" value="1"/>
</dbReference>
<proteinExistence type="inferred from homology"/>
<sequence>MLFTLLAFILVLGVLVLAHEAGHFFTAKAFGVKVNEFGVGYPPRLFAVKRGETEYSVNLLPLGGFVKLSGEEDPEAPDSLASKSHAKRITVLASGAVINALLPLILLTGAFLIPHDVARGAIEVVEVAPDSPAAAAGIVAGDTVISFAGRELDNNAVLGRVIFMNLGEASEMVIRHADGTTSIVTVTPRWEPPADQGAVGLQTTTKDVVIERESVPFFQAIGRGFNESVDLLVLFKNSILSMIAGTAEGGVAGPVGIATIVGDVARAGLSPLLEFTALLSLNLAILNLLPIPALDGGRIAFVVVEWARRGKRIDPQTEGKIHFIGFAFLISLIILVTFNDIMRIVGNG</sequence>
<dbReference type="PANTHER" id="PTHR42837">
    <property type="entry name" value="REGULATOR OF SIGMA-E PROTEASE RSEP"/>
    <property type="match status" value="1"/>
</dbReference>
<feature type="transmembrane region" description="Helical" evidence="11">
    <location>
        <begin position="321"/>
        <end position="338"/>
    </location>
</feature>
<dbReference type="InterPro" id="IPR036034">
    <property type="entry name" value="PDZ_sf"/>
</dbReference>
<protein>
    <submittedName>
        <fullName evidence="13">Site-2 protease family protein</fullName>
    </submittedName>
</protein>
<dbReference type="Gene3D" id="2.30.42.10">
    <property type="match status" value="1"/>
</dbReference>
<dbReference type="InterPro" id="IPR008915">
    <property type="entry name" value="Peptidase_M50"/>
</dbReference>
<keyword evidence="10 11" id="KW-0472">Membrane</keyword>
<keyword evidence="6" id="KW-0378">Hydrolase</keyword>
<organism evidence="13 14">
    <name type="scientific">Candidatus Dehalogenimonas loeffleri</name>
    <dbReference type="NCBI Taxonomy" id="3127115"/>
    <lineage>
        <taxon>Bacteria</taxon>
        <taxon>Bacillati</taxon>
        <taxon>Chloroflexota</taxon>
        <taxon>Dehalococcoidia</taxon>
        <taxon>Dehalococcoidales</taxon>
        <taxon>Dehalococcoidaceae</taxon>
        <taxon>Dehalogenimonas</taxon>
    </lineage>
</organism>
<evidence type="ECO:0000256" key="4">
    <source>
        <dbReference type="ARBA" id="ARBA00022670"/>
    </source>
</evidence>
<keyword evidence="4 13" id="KW-0645">Protease</keyword>
<accession>A0ABZ2J1E4</accession>
<evidence type="ECO:0000256" key="8">
    <source>
        <dbReference type="ARBA" id="ARBA00022989"/>
    </source>
</evidence>
<feature type="transmembrane region" description="Helical" evidence="11">
    <location>
        <begin position="89"/>
        <end position="113"/>
    </location>
</feature>
<comment type="subcellular location">
    <subcellularLocation>
        <location evidence="2">Membrane</location>
        <topology evidence="2">Multi-pass membrane protein</topology>
    </subcellularLocation>
</comment>
<evidence type="ECO:0000313" key="13">
    <source>
        <dbReference type="EMBL" id="WWX24745.1"/>
    </source>
</evidence>
<evidence type="ECO:0000256" key="5">
    <source>
        <dbReference type="ARBA" id="ARBA00022692"/>
    </source>
</evidence>
<gene>
    <name evidence="13" type="ORF">V8247_05615</name>
</gene>
<dbReference type="PANTHER" id="PTHR42837:SF2">
    <property type="entry name" value="MEMBRANE METALLOPROTEASE ARASP2, CHLOROPLASTIC-RELATED"/>
    <property type="match status" value="1"/>
</dbReference>
<comment type="similarity">
    <text evidence="3">Belongs to the peptidase M50B family.</text>
</comment>
<dbReference type="Pfam" id="PF02163">
    <property type="entry name" value="Peptidase_M50"/>
    <property type="match status" value="1"/>
</dbReference>